<reference evidence="11 12" key="1">
    <citation type="submission" date="2015-02" db="EMBL/GenBank/DDBJ databases">
        <title>Single-cell genomics of uncultivated deep-branching MTB reveals a conserved set of magnetosome genes.</title>
        <authorList>
            <person name="Kolinko S."/>
            <person name="Richter M."/>
            <person name="Glockner F.O."/>
            <person name="Brachmann A."/>
            <person name="Schuler D."/>
        </authorList>
    </citation>
    <scope>NUCLEOTIDE SEQUENCE [LARGE SCALE GENOMIC DNA]</scope>
    <source>
        <strain evidence="11">SKK-01</strain>
    </source>
</reference>
<keyword evidence="7" id="KW-0408">Iron</keyword>
<dbReference type="GO" id="GO:0006400">
    <property type="term" value="P:tRNA modification"/>
    <property type="evidence" value="ECO:0007669"/>
    <property type="project" value="InterPro"/>
</dbReference>
<dbReference type="InterPro" id="IPR006638">
    <property type="entry name" value="Elp3/MiaA/NifB-like_rSAM"/>
</dbReference>
<keyword evidence="8" id="KW-0411">Iron-sulfur</keyword>
<dbReference type="PROSITE" id="PS51449">
    <property type="entry name" value="MTTASE_N"/>
    <property type="match status" value="1"/>
</dbReference>
<dbReference type="InterPro" id="IPR005839">
    <property type="entry name" value="Methylthiotransferase"/>
</dbReference>
<dbReference type="Pfam" id="PF00919">
    <property type="entry name" value="UPF0004"/>
    <property type="match status" value="1"/>
</dbReference>
<feature type="domain" description="MTTase N-terminal" evidence="9">
    <location>
        <begin position="9"/>
        <end position="125"/>
    </location>
</feature>
<evidence type="ECO:0000256" key="4">
    <source>
        <dbReference type="ARBA" id="ARBA00022679"/>
    </source>
</evidence>
<accession>A0A0F0CRG6</accession>
<dbReference type="InterPro" id="IPR020612">
    <property type="entry name" value="Methylthiotransferase_CS"/>
</dbReference>
<evidence type="ECO:0000259" key="10">
    <source>
        <dbReference type="PROSITE" id="PS51918"/>
    </source>
</evidence>
<dbReference type="GO" id="GO:0046872">
    <property type="term" value="F:metal ion binding"/>
    <property type="evidence" value="ECO:0007669"/>
    <property type="project" value="UniProtKB-KW"/>
</dbReference>
<dbReference type="PROSITE" id="PS01278">
    <property type="entry name" value="MTTASE_RADICAL"/>
    <property type="match status" value="1"/>
</dbReference>
<dbReference type="InterPro" id="IPR013848">
    <property type="entry name" value="Methylthiotransferase_N"/>
</dbReference>
<dbReference type="AlphaFoldDB" id="A0A0F0CRG6"/>
<dbReference type="InterPro" id="IPR023404">
    <property type="entry name" value="rSAM_horseshoe"/>
</dbReference>
<keyword evidence="4" id="KW-0808">Transferase</keyword>
<dbReference type="SFLD" id="SFLDS00029">
    <property type="entry name" value="Radical_SAM"/>
    <property type="match status" value="1"/>
</dbReference>
<dbReference type="InterPro" id="IPR038135">
    <property type="entry name" value="Methylthiotransferase_N_sf"/>
</dbReference>
<comment type="cofactor">
    <cofactor evidence="1">
        <name>[4Fe-4S] cluster</name>
        <dbReference type="ChEBI" id="CHEBI:49883"/>
    </cofactor>
</comment>
<keyword evidence="6" id="KW-0479">Metal-binding</keyword>
<name>A0A0F0CRG6_9BACT</name>
<keyword evidence="3" id="KW-0963">Cytoplasm</keyword>
<organism evidence="11 12">
    <name type="scientific">Candidatus Omnitrophus magneticus</name>
    <dbReference type="NCBI Taxonomy" id="1609969"/>
    <lineage>
        <taxon>Bacteria</taxon>
        <taxon>Pseudomonadati</taxon>
        <taxon>Candidatus Omnitrophota</taxon>
        <taxon>Candidatus Omnitrophus</taxon>
    </lineage>
</organism>
<dbReference type="Gene3D" id="3.80.30.20">
    <property type="entry name" value="tm_1862 like domain"/>
    <property type="match status" value="1"/>
</dbReference>
<dbReference type="EMBL" id="JYNY01000417">
    <property type="protein sequence ID" value="KJJ84030.1"/>
    <property type="molecule type" value="Genomic_DNA"/>
</dbReference>
<dbReference type="GO" id="GO:0005829">
    <property type="term" value="C:cytosol"/>
    <property type="evidence" value="ECO:0007669"/>
    <property type="project" value="TreeGrafter"/>
</dbReference>
<dbReference type="Pfam" id="PF04055">
    <property type="entry name" value="Radical_SAM"/>
    <property type="match status" value="1"/>
</dbReference>
<dbReference type="Proteomes" id="UP000033428">
    <property type="component" value="Unassembled WGS sequence"/>
</dbReference>
<evidence type="ECO:0000256" key="6">
    <source>
        <dbReference type="ARBA" id="ARBA00022723"/>
    </source>
</evidence>
<dbReference type="InterPro" id="IPR058240">
    <property type="entry name" value="rSAM_sf"/>
</dbReference>
<feature type="domain" description="Radical SAM core" evidence="10">
    <location>
        <begin position="151"/>
        <end position="324"/>
    </location>
</feature>
<feature type="non-terminal residue" evidence="11">
    <location>
        <position position="324"/>
    </location>
</feature>
<keyword evidence="5" id="KW-0949">S-adenosyl-L-methionine</keyword>
<evidence type="ECO:0000256" key="1">
    <source>
        <dbReference type="ARBA" id="ARBA00001966"/>
    </source>
</evidence>
<proteinExistence type="predicted"/>
<evidence type="ECO:0000256" key="3">
    <source>
        <dbReference type="ARBA" id="ARBA00022490"/>
    </source>
</evidence>
<dbReference type="SMART" id="SM00729">
    <property type="entry name" value="Elp3"/>
    <property type="match status" value="1"/>
</dbReference>
<dbReference type="Gene3D" id="3.40.50.12160">
    <property type="entry name" value="Methylthiotransferase, N-terminal domain"/>
    <property type="match status" value="1"/>
</dbReference>
<dbReference type="NCBIfam" id="TIGR00089">
    <property type="entry name" value="MiaB/RimO family radical SAM methylthiotransferase"/>
    <property type="match status" value="1"/>
</dbReference>
<evidence type="ECO:0000256" key="2">
    <source>
        <dbReference type="ARBA" id="ARBA00022485"/>
    </source>
</evidence>
<keyword evidence="2" id="KW-0004">4Fe-4S</keyword>
<evidence type="ECO:0000256" key="5">
    <source>
        <dbReference type="ARBA" id="ARBA00022691"/>
    </source>
</evidence>
<evidence type="ECO:0000313" key="11">
    <source>
        <dbReference type="EMBL" id="KJJ84030.1"/>
    </source>
</evidence>
<dbReference type="SUPFAM" id="SSF102114">
    <property type="entry name" value="Radical SAM enzymes"/>
    <property type="match status" value="1"/>
</dbReference>
<evidence type="ECO:0000259" key="9">
    <source>
        <dbReference type="PROSITE" id="PS51449"/>
    </source>
</evidence>
<dbReference type="CDD" id="cd01335">
    <property type="entry name" value="Radical_SAM"/>
    <property type="match status" value="1"/>
</dbReference>
<protein>
    <submittedName>
        <fullName evidence="11">Miab-like tRNA modifying enzyme ylig</fullName>
    </submittedName>
</protein>
<comment type="caution">
    <text evidence="11">The sequence shown here is derived from an EMBL/GenBank/DDBJ whole genome shotgun (WGS) entry which is preliminary data.</text>
</comment>
<dbReference type="PROSITE" id="PS51918">
    <property type="entry name" value="RADICAL_SAM"/>
    <property type="match status" value="1"/>
</dbReference>
<evidence type="ECO:0000256" key="8">
    <source>
        <dbReference type="ARBA" id="ARBA00023014"/>
    </source>
</evidence>
<evidence type="ECO:0000256" key="7">
    <source>
        <dbReference type="ARBA" id="ARBA00023004"/>
    </source>
</evidence>
<dbReference type="FunFam" id="3.40.50.12160:FF:000003">
    <property type="entry name" value="CDK5 regulatory subunit-associated protein 1"/>
    <property type="match status" value="1"/>
</dbReference>
<dbReference type="GO" id="GO:0035599">
    <property type="term" value="F:aspartic acid methylthiotransferase activity"/>
    <property type="evidence" value="ECO:0007669"/>
    <property type="project" value="TreeGrafter"/>
</dbReference>
<dbReference type="InterPro" id="IPR007197">
    <property type="entry name" value="rSAM"/>
</dbReference>
<sequence>MTVMIEKSKKIFILTLGCPRNLIDSEIMEGLFKKEGFEIVINAESAGIAVVNTCGFIQDAKKESIDMILELAELKKKGKLKELIVTGCLSQRYPEELLKDIKEIDAVFGSADFNKIPAYLKQNKNKIDAKMMEVSKEPNFLYDHTNERVFLTPKHYAYLKIQEGCLNNCSYCVIPKIRGRLRSREMSSILLEAKKIKEERGAKELIIIGQDITAYGIDRHEKNALAKLVENLSPIAGDGWLRLLYTHPAHFTPELIRVISSFDNVCKYVDIPIQHINDRILKEMNRHVTRSGIEALISDIRREIKESVIRTSIILTSANSPIVS</sequence>
<dbReference type="InterPro" id="IPR005840">
    <property type="entry name" value="Ribosomal_uS12_MeSTrfase_RimO"/>
</dbReference>
<dbReference type="SFLD" id="SFLDG01082">
    <property type="entry name" value="B12-binding_domain_containing"/>
    <property type="match status" value="1"/>
</dbReference>
<dbReference type="PANTHER" id="PTHR43837">
    <property type="entry name" value="RIBOSOMAL PROTEIN S12 METHYLTHIOTRANSFERASE RIMO"/>
    <property type="match status" value="1"/>
</dbReference>
<gene>
    <name evidence="11" type="ORF">OMAG_002112</name>
</gene>
<evidence type="ECO:0000313" key="12">
    <source>
        <dbReference type="Proteomes" id="UP000033428"/>
    </source>
</evidence>
<dbReference type="GO" id="GO:0051539">
    <property type="term" value="F:4 iron, 4 sulfur cluster binding"/>
    <property type="evidence" value="ECO:0007669"/>
    <property type="project" value="UniProtKB-KW"/>
</dbReference>
<keyword evidence="12" id="KW-1185">Reference proteome</keyword>
<dbReference type="PANTHER" id="PTHR43837:SF1">
    <property type="entry name" value="RIBOSOMAL PROTEIN US12 METHYLTHIOTRANSFERASE RIMO"/>
    <property type="match status" value="1"/>
</dbReference>